<reference evidence="2" key="1">
    <citation type="journal article" date="2020" name="Stud. Mycol.">
        <title>101 Dothideomycetes genomes: a test case for predicting lifestyles and emergence of pathogens.</title>
        <authorList>
            <person name="Haridas S."/>
            <person name="Albert R."/>
            <person name="Binder M."/>
            <person name="Bloem J."/>
            <person name="Labutti K."/>
            <person name="Salamov A."/>
            <person name="Andreopoulos B."/>
            <person name="Baker S."/>
            <person name="Barry K."/>
            <person name="Bills G."/>
            <person name="Bluhm B."/>
            <person name="Cannon C."/>
            <person name="Castanera R."/>
            <person name="Culley D."/>
            <person name="Daum C."/>
            <person name="Ezra D."/>
            <person name="Gonzalez J."/>
            <person name="Henrissat B."/>
            <person name="Kuo A."/>
            <person name="Liang C."/>
            <person name="Lipzen A."/>
            <person name="Lutzoni F."/>
            <person name="Magnuson J."/>
            <person name="Mondo S."/>
            <person name="Nolan M."/>
            <person name="Ohm R."/>
            <person name="Pangilinan J."/>
            <person name="Park H.-J."/>
            <person name="Ramirez L."/>
            <person name="Alfaro M."/>
            <person name="Sun H."/>
            <person name="Tritt A."/>
            <person name="Yoshinaga Y."/>
            <person name="Zwiers L.-H."/>
            <person name="Turgeon B."/>
            <person name="Goodwin S."/>
            <person name="Spatafora J."/>
            <person name="Crous P."/>
            <person name="Grigoriev I."/>
        </authorList>
    </citation>
    <scope>NUCLEOTIDE SEQUENCE</scope>
    <source>
        <strain evidence="2">CBS 627.86</strain>
    </source>
</reference>
<evidence type="ECO:0000313" key="2">
    <source>
        <dbReference type="EMBL" id="KAF2107250.1"/>
    </source>
</evidence>
<proteinExistence type="predicted"/>
<feature type="compositionally biased region" description="Polar residues" evidence="1">
    <location>
        <begin position="13"/>
        <end position="22"/>
    </location>
</feature>
<protein>
    <submittedName>
        <fullName evidence="2">Uncharacterized protein</fullName>
    </submittedName>
</protein>
<evidence type="ECO:0000313" key="3">
    <source>
        <dbReference type="Proteomes" id="UP000799770"/>
    </source>
</evidence>
<dbReference type="AlphaFoldDB" id="A0A6A5YJV9"/>
<evidence type="ECO:0000256" key="1">
    <source>
        <dbReference type="SAM" id="MobiDB-lite"/>
    </source>
</evidence>
<organism evidence="2 3">
    <name type="scientific">Lophiotrema nucula</name>
    <dbReference type="NCBI Taxonomy" id="690887"/>
    <lineage>
        <taxon>Eukaryota</taxon>
        <taxon>Fungi</taxon>
        <taxon>Dikarya</taxon>
        <taxon>Ascomycota</taxon>
        <taxon>Pezizomycotina</taxon>
        <taxon>Dothideomycetes</taxon>
        <taxon>Pleosporomycetidae</taxon>
        <taxon>Pleosporales</taxon>
        <taxon>Lophiotremataceae</taxon>
        <taxon>Lophiotrema</taxon>
    </lineage>
</organism>
<feature type="region of interest" description="Disordered" evidence="1">
    <location>
        <begin position="1"/>
        <end position="92"/>
    </location>
</feature>
<sequence>MAFTGKGLKNFRNGDTNNPLHLSSSSGPSEASENSPRSVNHDVHAEHDESEQSPTLAEEFSQLAVAPRPPNRSSRNTTPNNPNPNIGFRHSRTWLSRDTKEYQEYLVVRNAMRRLFKHSEVAQMKFADYIAHREAMVAARKEKLSRAMELKVEERKANVPPIQSLFSSHSELFDGNFSAFLRLPTIWCVDWQNGKDEVAPWPSYAEMKWEGDDRAKTGVGRFLPLPREMGAPGITWNQLQAIEQYPLDKTCLIPDMEDVYLPVDEIDDAVKYDLITKDLEEAIDAALGC</sequence>
<dbReference type="EMBL" id="ML977355">
    <property type="protein sequence ID" value="KAF2107250.1"/>
    <property type="molecule type" value="Genomic_DNA"/>
</dbReference>
<dbReference type="OrthoDB" id="5305306at2759"/>
<dbReference type="Proteomes" id="UP000799770">
    <property type="component" value="Unassembled WGS sequence"/>
</dbReference>
<keyword evidence="3" id="KW-1185">Reference proteome</keyword>
<accession>A0A6A5YJV9</accession>
<feature type="compositionally biased region" description="Low complexity" evidence="1">
    <location>
        <begin position="23"/>
        <end position="36"/>
    </location>
</feature>
<name>A0A6A5YJV9_9PLEO</name>
<feature type="compositionally biased region" description="Low complexity" evidence="1">
    <location>
        <begin position="71"/>
        <end position="85"/>
    </location>
</feature>
<gene>
    <name evidence="2" type="ORF">BDV96DRAFT_302644</name>
</gene>